<reference evidence="1 2" key="1">
    <citation type="journal article" date="2008" name="Nat. Biotechnol.">
        <title>Genome sequencing and analysis of the filamentous fungus Penicillium chrysogenum.</title>
        <authorList>
            <person name="van den Berg M.A."/>
            <person name="Albang R."/>
            <person name="Albermann K."/>
            <person name="Badger J.H."/>
            <person name="Daran J.-M."/>
            <person name="Driessen A.J.M."/>
            <person name="Garcia-Estrada C."/>
            <person name="Fedorova N.D."/>
            <person name="Harris D.M."/>
            <person name="Heijne W.H.M."/>
            <person name="Joardar V.S."/>
            <person name="Kiel J.A.K.W."/>
            <person name="Kovalchuk A."/>
            <person name="Martin J.F."/>
            <person name="Nierman W.C."/>
            <person name="Nijland J.G."/>
            <person name="Pronk J.T."/>
            <person name="Roubos J.A."/>
            <person name="van der Klei I.J."/>
            <person name="van Peij N.N.M.E."/>
            <person name="Veenhuis M."/>
            <person name="von Doehren H."/>
            <person name="Wagner C."/>
            <person name="Wortman J.R."/>
            <person name="Bovenberg R.A.L."/>
        </authorList>
    </citation>
    <scope>NUCLEOTIDE SEQUENCE [LARGE SCALE GENOMIC DNA]</scope>
    <source>
        <strain evidence="2">ATCC 28089 / DSM 1075 / NRRL 1951 / Wisconsin 54-1255</strain>
    </source>
</reference>
<proteinExistence type="predicted"/>
<gene>
    <name evidence="1" type="ORF">Pc12g08990</name>
    <name evidence="1" type="ORF">PCH_Pc12g08990</name>
</gene>
<evidence type="ECO:0000313" key="1">
    <source>
        <dbReference type="EMBL" id="CAP80526.1"/>
    </source>
</evidence>
<dbReference type="AlphaFoldDB" id="B6GYW6"/>
<sequence length="146" mass="16105">MALLQTVSATIRCYELLLSKTPVSLNETPLVVPGSDTRGPDIINDTYSDVMRIIKESVYEPLEKFSLLADVYTDVSHGNGSIFAGLKSADRIRICSSDDSEDGFETCPSYKETFLETLASISCTDGEDSSGLTKQDFFDYYEVLKS</sequence>
<dbReference type="VEuPathDB" id="FungiDB:PCH_Pc12g08990"/>
<name>B6GYW6_PENRW</name>
<evidence type="ECO:0000313" key="2">
    <source>
        <dbReference type="Proteomes" id="UP000000724"/>
    </source>
</evidence>
<organism evidence="1 2">
    <name type="scientific">Penicillium rubens (strain ATCC 28089 / DSM 1075 / NRRL 1951 / Wisconsin 54-1255)</name>
    <name type="common">Penicillium chrysogenum</name>
    <dbReference type="NCBI Taxonomy" id="500485"/>
    <lineage>
        <taxon>Eukaryota</taxon>
        <taxon>Fungi</taxon>
        <taxon>Dikarya</taxon>
        <taxon>Ascomycota</taxon>
        <taxon>Pezizomycotina</taxon>
        <taxon>Eurotiomycetes</taxon>
        <taxon>Eurotiomycetidae</taxon>
        <taxon>Eurotiales</taxon>
        <taxon>Aspergillaceae</taxon>
        <taxon>Penicillium</taxon>
        <taxon>Penicillium chrysogenum species complex</taxon>
    </lineage>
</organism>
<protein>
    <submittedName>
        <fullName evidence="1">Pc12g08990 protein</fullName>
    </submittedName>
</protein>
<accession>B6GYW6</accession>
<dbReference type="OrthoDB" id="425534at2759"/>
<keyword evidence="2" id="KW-1185">Reference proteome</keyword>
<dbReference type="HOGENOM" id="CLU_1778096_0_0_1"/>
<dbReference type="Proteomes" id="UP000000724">
    <property type="component" value="Contig Pc00c12"/>
</dbReference>
<dbReference type="BioCyc" id="PCHR:PC12G08990-MONOMER"/>
<dbReference type="EMBL" id="AM920427">
    <property type="protein sequence ID" value="CAP80526.1"/>
    <property type="molecule type" value="Genomic_DNA"/>
</dbReference>